<evidence type="ECO:0000259" key="4">
    <source>
        <dbReference type="PROSITE" id="PS51109"/>
    </source>
</evidence>
<feature type="domain" description="G5" evidence="4">
    <location>
        <begin position="465"/>
        <end position="544"/>
    </location>
</feature>
<feature type="region of interest" description="Disordered" evidence="2">
    <location>
        <begin position="542"/>
        <end position="571"/>
    </location>
</feature>
<dbReference type="Proteomes" id="UP000730618">
    <property type="component" value="Unassembled WGS sequence"/>
</dbReference>
<dbReference type="Pfam" id="PF04294">
    <property type="entry name" value="VanW"/>
    <property type="match status" value="1"/>
</dbReference>
<reference evidence="5 6" key="1">
    <citation type="submission" date="2021-06" db="EMBL/GenBank/DDBJ databases">
        <authorList>
            <person name="Criscuolo A."/>
        </authorList>
    </citation>
    <scope>NUCLEOTIDE SEQUENCE [LARGE SCALE GENOMIC DNA]</scope>
    <source>
        <strain evidence="6">CIP 111802</strain>
    </source>
</reference>
<dbReference type="EMBL" id="CAJVCE010000028">
    <property type="protein sequence ID" value="CAG7656113.1"/>
    <property type="molecule type" value="Genomic_DNA"/>
</dbReference>
<feature type="region of interest" description="Disordered" evidence="2">
    <location>
        <begin position="265"/>
        <end position="284"/>
    </location>
</feature>
<evidence type="ECO:0000256" key="3">
    <source>
        <dbReference type="SAM" id="Phobius"/>
    </source>
</evidence>
<keyword evidence="3" id="KW-1133">Transmembrane helix</keyword>
<comment type="caution">
    <text evidence="5">The sequence shown here is derived from an EMBL/GenBank/DDBJ whole genome shotgun (WGS) entry which is preliminary data.</text>
</comment>
<keyword evidence="3" id="KW-0472">Membrane</keyword>
<evidence type="ECO:0000313" key="5">
    <source>
        <dbReference type="EMBL" id="CAG7656113.1"/>
    </source>
</evidence>
<name>A0ABM8VS68_9BACL</name>
<sequence>MQPVRGKAPAIDGMFFMQHQRAAARRHAVESFARCRHIDEQSTVYELYFIEKGAAVMASFSPRMLWALIGSLVMTLSAAATIAVYGSLSYIPSRVTVGDWIVGGLPTAELERQMHEKVLRLMDQTVKLSIKSGGNGEPGATAEFTLEQLGLEVNEQRIIERLRPINEGSPFRKAVYKWSVRGQSWKLERGFSEEKLKATLQKAFPQVYSRQPANAQRVIHPDETIGYVPEVRVERLDEAALKSELETILPSWGSSRWAGDDLCGPAAGEGAGTGAGSATPGTKTPSLQAPMKVVEPQQTVQMLQVQGVIRKISDFSTFYPPSPSSALSSEGRVHNVRSTAASIQDVLLKPGDVFDYAPYVEQTEKTCGYKEAPVIINGKLVPGVGGGICQVSSTLYNAVLRAGLEIVERRNHSLPVSYVPLGQDATFASGYINFKFRNNTEHYLLIRTATDDRGMSVKLFGQTPPDITYEVESKTVETLQPPAKYVLNPSLPNGKKEVLSKGKPGYIVETYRIKKQNGAVISTEKISRDTYSAQPTIIASNNNANGIDRTPPSPGHTAPLIEDGIRGPNFR</sequence>
<protein>
    <recommendedName>
        <fullName evidence="4">G5 domain-containing protein</fullName>
    </recommendedName>
</protein>
<dbReference type="PANTHER" id="PTHR35788:SF1">
    <property type="entry name" value="EXPORTED PROTEIN"/>
    <property type="match status" value="1"/>
</dbReference>
<keyword evidence="6" id="KW-1185">Reference proteome</keyword>
<keyword evidence="3" id="KW-0812">Transmembrane</keyword>
<dbReference type="SMART" id="SM01208">
    <property type="entry name" value="G5"/>
    <property type="match status" value="1"/>
</dbReference>
<evidence type="ECO:0000313" key="6">
    <source>
        <dbReference type="Proteomes" id="UP000730618"/>
    </source>
</evidence>
<organism evidence="5 6">
    <name type="scientific">Paenibacillus allorhizosphaerae</name>
    <dbReference type="NCBI Taxonomy" id="2849866"/>
    <lineage>
        <taxon>Bacteria</taxon>
        <taxon>Bacillati</taxon>
        <taxon>Bacillota</taxon>
        <taxon>Bacilli</taxon>
        <taxon>Bacillales</taxon>
        <taxon>Paenibacillaceae</taxon>
        <taxon>Paenibacillus</taxon>
    </lineage>
</organism>
<dbReference type="PROSITE" id="PS51109">
    <property type="entry name" value="G5"/>
    <property type="match status" value="1"/>
</dbReference>
<evidence type="ECO:0000256" key="1">
    <source>
        <dbReference type="ARBA" id="ARBA00022729"/>
    </source>
</evidence>
<accession>A0ABM8VS68</accession>
<feature type="transmembrane region" description="Helical" evidence="3">
    <location>
        <begin position="65"/>
        <end position="88"/>
    </location>
</feature>
<dbReference type="Pfam" id="PF07501">
    <property type="entry name" value="G5"/>
    <property type="match status" value="1"/>
</dbReference>
<dbReference type="InterPro" id="IPR007391">
    <property type="entry name" value="Vancomycin_resist_VanW"/>
</dbReference>
<dbReference type="InterPro" id="IPR011098">
    <property type="entry name" value="G5_dom"/>
</dbReference>
<keyword evidence="1" id="KW-0732">Signal</keyword>
<dbReference type="RefSeq" id="WP_230415602.1">
    <property type="nucleotide sequence ID" value="NZ_CAJVCE010000028.1"/>
</dbReference>
<proteinExistence type="predicted"/>
<evidence type="ECO:0000256" key="2">
    <source>
        <dbReference type="SAM" id="MobiDB-lite"/>
    </source>
</evidence>
<dbReference type="PANTHER" id="PTHR35788">
    <property type="entry name" value="EXPORTED PROTEIN-RELATED"/>
    <property type="match status" value="1"/>
</dbReference>
<gene>
    <name evidence="5" type="ORF">PAECIP111802_06303</name>
</gene>
<dbReference type="InterPro" id="IPR052913">
    <property type="entry name" value="Glycopeptide_resist_protein"/>
</dbReference>